<comment type="subunit">
    <text evidence="4">The methyltransferase is composed of M and S polypeptides.</text>
</comment>
<evidence type="ECO:0000256" key="1">
    <source>
        <dbReference type="ARBA" id="ARBA00010923"/>
    </source>
</evidence>
<evidence type="ECO:0000256" key="3">
    <source>
        <dbReference type="ARBA" id="ARBA00023125"/>
    </source>
</evidence>
<keyword evidence="7" id="KW-0540">Nuclease</keyword>
<dbReference type="Gene3D" id="1.10.287.1120">
    <property type="entry name" value="Bipartite methylase S protein"/>
    <property type="match status" value="1"/>
</dbReference>
<dbReference type="EMBL" id="JBHSNP010000010">
    <property type="protein sequence ID" value="MFC5602689.1"/>
    <property type="molecule type" value="Genomic_DNA"/>
</dbReference>
<evidence type="ECO:0000313" key="8">
    <source>
        <dbReference type="Proteomes" id="UP001596071"/>
    </source>
</evidence>
<dbReference type="Gene3D" id="3.90.220.20">
    <property type="entry name" value="DNA methylase specificity domains"/>
    <property type="match status" value="2"/>
</dbReference>
<dbReference type="RefSeq" id="WP_381442864.1">
    <property type="nucleotide sequence ID" value="NZ_JBHSNP010000010.1"/>
</dbReference>
<dbReference type="Pfam" id="PF01420">
    <property type="entry name" value="Methylase_S"/>
    <property type="match status" value="2"/>
</dbReference>
<comment type="caution">
    <text evidence="7">The sequence shown here is derived from an EMBL/GenBank/DDBJ whole genome shotgun (WGS) entry which is preliminary data.</text>
</comment>
<dbReference type="CDD" id="cd17265">
    <property type="entry name" value="RMtype1_S_Eco4255III-TRD2-CR2_like"/>
    <property type="match status" value="1"/>
</dbReference>
<feature type="domain" description="Type I restriction modification DNA specificity" evidence="6">
    <location>
        <begin position="58"/>
        <end position="180"/>
    </location>
</feature>
<protein>
    <submittedName>
        <fullName evidence="7">Restriction endonuclease subunit S</fullName>
    </submittedName>
</protein>
<name>A0ABW0TWF3_9BACL</name>
<proteinExistence type="inferred from homology"/>
<organism evidence="7 8">
    <name type="scientific">Sporosarcina koreensis</name>
    <dbReference type="NCBI Taxonomy" id="334735"/>
    <lineage>
        <taxon>Bacteria</taxon>
        <taxon>Bacillati</taxon>
        <taxon>Bacillota</taxon>
        <taxon>Bacilli</taxon>
        <taxon>Bacillales</taxon>
        <taxon>Caryophanaceae</taxon>
        <taxon>Sporosarcina</taxon>
    </lineage>
</organism>
<feature type="domain" description="Type I restriction modification DNA specificity" evidence="6">
    <location>
        <begin position="219"/>
        <end position="396"/>
    </location>
</feature>
<feature type="coiled-coil region" evidence="5">
    <location>
        <begin position="377"/>
        <end position="408"/>
    </location>
</feature>
<comment type="similarity">
    <text evidence="1">Belongs to the type-I restriction system S methylase family.</text>
</comment>
<dbReference type="InterPro" id="IPR044946">
    <property type="entry name" value="Restrct_endonuc_typeI_TRD_sf"/>
</dbReference>
<dbReference type="PANTHER" id="PTHR43140">
    <property type="entry name" value="TYPE-1 RESTRICTION ENZYME ECOKI SPECIFICITY PROTEIN"/>
    <property type="match status" value="1"/>
</dbReference>
<dbReference type="Proteomes" id="UP001596071">
    <property type="component" value="Unassembled WGS sequence"/>
</dbReference>
<dbReference type="GO" id="GO:0004519">
    <property type="term" value="F:endonuclease activity"/>
    <property type="evidence" value="ECO:0007669"/>
    <property type="project" value="UniProtKB-KW"/>
</dbReference>
<keyword evidence="2" id="KW-0680">Restriction system</keyword>
<evidence type="ECO:0000256" key="4">
    <source>
        <dbReference type="ARBA" id="ARBA00038652"/>
    </source>
</evidence>
<dbReference type="PANTHER" id="PTHR43140:SF1">
    <property type="entry name" value="TYPE I RESTRICTION ENZYME ECOKI SPECIFICITY SUBUNIT"/>
    <property type="match status" value="1"/>
</dbReference>
<keyword evidence="3" id="KW-0238">DNA-binding</keyword>
<evidence type="ECO:0000313" key="7">
    <source>
        <dbReference type="EMBL" id="MFC5602689.1"/>
    </source>
</evidence>
<dbReference type="CDD" id="cd17260">
    <property type="entry name" value="RMtype1_S_EcoEI-TRD1-CR1_like"/>
    <property type="match status" value="1"/>
</dbReference>
<keyword evidence="7" id="KW-0255">Endonuclease</keyword>
<dbReference type="SUPFAM" id="SSF116734">
    <property type="entry name" value="DNA methylase specificity domain"/>
    <property type="match status" value="2"/>
</dbReference>
<keyword evidence="5" id="KW-0175">Coiled coil</keyword>
<evidence type="ECO:0000256" key="2">
    <source>
        <dbReference type="ARBA" id="ARBA00022747"/>
    </source>
</evidence>
<keyword evidence="8" id="KW-1185">Reference proteome</keyword>
<dbReference type="InterPro" id="IPR000055">
    <property type="entry name" value="Restrct_endonuc_typeI_TRD"/>
</dbReference>
<gene>
    <name evidence="7" type="ORF">ACFPTP_05610</name>
</gene>
<accession>A0ABW0TWF3</accession>
<evidence type="ECO:0000256" key="5">
    <source>
        <dbReference type="SAM" id="Coils"/>
    </source>
</evidence>
<dbReference type="InterPro" id="IPR051212">
    <property type="entry name" value="Type-I_RE_S_subunit"/>
</dbReference>
<sequence>MNQNFKQVKLKYLALINPPKSEVKIKENIPVSFVPMENIKSIGEVDLSIVRPIEEVWDGYTYFKDKDIIMAKVTPCFENGNIAIVDNLENGVGFGTTELHIIRAHTNVKTEFLFYFIQSDEFKTAAVSSMYGVGGLKRIPTEFLLNSKVPLPDKETQRRIISFLNEKSDSIHSLIKKKQKLIDLLEEKRQAIITEAVTKGLNPTVKMKDSGVEWIGEIPEHWRLTKMKYIGDAITGLTYSPNDVCDEYGTVVLRSTNIQKGNISLHDNVYVNMNIPGKLFTKVNDILICSRNGSRNLIGKNALILEKHTGLSFGAFTTVFRSEYNSFVYYVLNSGFFAAQLGTYLTSTINQLTIGNLNNMEIVMPPLKEQKKITQYLQQETSNLNHLIERIEEQIQKLKEYRQSLIYEVVTGKIDVRDLEVVQ</sequence>
<evidence type="ECO:0000259" key="6">
    <source>
        <dbReference type="Pfam" id="PF01420"/>
    </source>
</evidence>
<reference evidence="8" key="1">
    <citation type="journal article" date="2019" name="Int. J. Syst. Evol. Microbiol.">
        <title>The Global Catalogue of Microorganisms (GCM) 10K type strain sequencing project: providing services to taxonomists for standard genome sequencing and annotation.</title>
        <authorList>
            <consortium name="The Broad Institute Genomics Platform"/>
            <consortium name="The Broad Institute Genome Sequencing Center for Infectious Disease"/>
            <person name="Wu L."/>
            <person name="Ma J."/>
        </authorList>
    </citation>
    <scope>NUCLEOTIDE SEQUENCE [LARGE SCALE GENOMIC DNA]</scope>
    <source>
        <strain evidence="8">KACC 11299</strain>
    </source>
</reference>
<keyword evidence="7" id="KW-0378">Hydrolase</keyword>